<dbReference type="AlphaFoldDB" id="A0A3T0N432"/>
<organism evidence="1 2">
    <name type="scientific">Parasedimentitalea marina</name>
    <dbReference type="NCBI Taxonomy" id="2483033"/>
    <lineage>
        <taxon>Bacteria</taxon>
        <taxon>Pseudomonadati</taxon>
        <taxon>Pseudomonadota</taxon>
        <taxon>Alphaproteobacteria</taxon>
        <taxon>Rhodobacterales</taxon>
        <taxon>Paracoccaceae</taxon>
        <taxon>Parasedimentitalea</taxon>
    </lineage>
</organism>
<evidence type="ECO:0000313" key="2">
    <source>
        <dbReference type="Proteomes" id="UP000283063"/>
    </source>
</evidence>
<accession>A0A3T0N432</accession>
<protein>
    <submittedName>
        <fullName evidence="1">Uncharacterized protein</fullName>
    </submittedName>
</protein>
<sequence length="292" mass="33000">MIEVHVRHGVEQELLDFMRSQLRFTELDVATHCSAKDTVRDRFLQMMREIGAIVPCGSDGRQHFLTTWGEAEAANIEALAKAGSLSDKTPHARLLDLIEIASTEGVHVDIPTWTPRSPEEAKIWRYIAKRPYFTAADVEAVFPLDPIMRTGFLRRLKAAKVIRFWGRDGAKVYYTTQSARDGRNTARDLRATVEGAIWTAIRIKKRFRPNDLLTALRQSRQDITMGDVTRYCRTLTLAGFIKPPKPTARITGDTPLLLINNAGPLPPQKRSMTVIVDPNEDKIVYSPMGQFQ</sequence>
<gene>
    <name evidence="1" type="ORF">EBB79_13245</name>
</gene>
<keyword evidence="2" id="KW-1185">Reference proteome</keyword>
<dbReference type="EMBL" id="CP033219">
    <property type="protein sequence ID" value="AZV78742.1"/>
    <property type="molecule type" value="Genomic_DNA"/>
</dbReference>
<dbReference type="RefSeq" id="WP_127749291.1">
    <property type="nucleotide sequence ID" value="NZ_CP033219.1"/>
</dbReference>
<reference evidence="1 2" key="1">
    <citation type="submission" date="2018-10" db="EMBL/GenBank/DDBJ databases">
        <title>Parasedimentitalea marina sp. nov., a psychrophilic bacterium isolated from deep seawater of the New Britain Trench.</title>
        <authorList>
            <person name="Cao J."/>
        </authorList>
    </citation>
    <scope>NUCLEOTIDE SEQUENCE [LARGE SCALE GENOMIC DNA]</scope>
    <source>
        <strain evidence="1 2">W43</strain>
    </source>
</reference>
<dbReference type="KEGG" id="sedi:EBB79_13245"/>
<proteinExistence type="predicted"/>
<dbReference type="Proteomes" id="UP000283063">
    <property type="component" value="Chromosome"/>
</dbReference>
<dbReference type="OrthoDB" id="8080957at2"/>
<evidence type="ECO:0000313" key="1">
    <source>
        <dbReference type="EMBL" id="AZV78742.1"/>
    </source>
</evidence>
<name>A0A3T0N432_9RHOB</name>